<dbReference type="STRING" id="857967.G0QZ13"/>
<dbReference type="GO" id="GO:0046872">
    <property type="term" value="F:metal ion binding"/>
    <property type="evidence" value="ECO:0007669"/>
    <property type="project" value="UniProtKB-KW"/>
</dbReference>
<dbReference type="Pfam" id="PF00211">
    <property type="entry name" value="Guanylate_cyc"/>
    <property type="match status" value="2"/>
</dbReference>
<keyword evidence="9 12" id="KW-1133">Transmembrane helix</keyword>
<comment type="subcellular location">
    <subcellularLocation>
        <location evidence="2">Membrane</location>
        <topology evidence="2">Multi-pass membrane protein</topology>
    </subcellularLocation>
</comment>
<dbReference type="GO" id="GO:0009190">
    <property type="term" value="P:cyclic nucleotide biosynthetic process"/>
    <property type="evidence" value="ECO:0007669"/>
    <property type="project" value="InterPro"/>
</dbReference>
<dbReference type="PROSITE" id="PS50125">
    <property type="entry name" value="GUANYLATE_CYCLASE_2"/>
    <property type="match status" value="2"/>
</dbReference>
<dbReference type="PANTHER" id="PTHR45627">
    <property type="entry name" value="ADENYLATE CYCLASE TYPE 1"/>
    <property type="match status" value="1"/>
</dbReference>
<dbReference type="PANTHER" id="PTHR45627:SF12">
    <property type="entry name" value="ADENYLATE CYCLASE TYPE 2"/>
    <property type="match status" value="1"/>
</dbReference>
<keyword evidence="8" id="KW-0460">Magnesium</keyword>
<dbReference type="Gene3D" id="3.30.70.1230">
    <property type="entry name" value="Nucleotide cyclase"/>
    <property type="match status" value="2"/>
</dbReference>
<feature type="domain" description="Guanylate cyclase" evidence="13">
    <location>
        <begin position="130"/>
        <end position="266"/>
    </location>
</feature>
<dbReference type="SMART" id="SM00044">
    <property type="entry name" value="CYCc"/>
    <property type="match status" value="2"/>
</dbReference>
<evidence type="ECO:0000256" key="9">
    <source>
        <dbReference type="ARBA" id="ARBA00022989"/>
    </source>
</evidence>
<dbReference type="Proteomes" id="UP000008983">
    <property type="component" value="Unassembled WGS sequence"/>
</dbReference>
<feature type="domain" description="Guanylate cyclase" evidence="13">
    <location>
        <begin position="389"/>
        <end position="520"/>
    </location>
</feature>
<dbReference type="GO" id="GO:0005886">
    <property type="term" value="C:plasma membrane"/>
    <property type="evidence" value="ECO:0007669"/>
    <property type="project" value="TreeGrafter"/>
</dbReference>
<evidence type="ECO:0000256" key="7">
    <source>
        <dbReference type="ARBA" id="ARBA00022840"/>
    </source>
</evidence>
<feature type="non-terminal residue" evidence="14">
    <location>
        <position position="1"/>
    </location>
</feature>
<dbReference type="OrthoDB" id="354346at2759"/>
<keyword evidence="6" id="KW-0547">Nucleotide-binding</keyword>
<comment type="catalytic activity">
    <reaction evidence="1">
        <text>ATP = 3',5'-cyclic AMP + diphosphate</text>
        <dbReference type="Rhea" id="RHEA:15389"/>
        <dbReference type="ChEBI" id="CHEBI:30616"/>
        <dbReference type="ChEBI" id="CHEBI:33019"/>
        <dbReference type="ChEBI" id="CHEBI:58165"/>
        <dbReference type="EC" id="4.6.1.1"/>
    </reaction>
</comment>
<evidence type="ECO:0000256" key="5">
    <source>
        <dbReference type="ARBA" id="ARBA00022723"/>
    </source>
</evidence>
<proteinExistence type="predicted"/>
<feature type="transmembrane region" description="Helical" evidence="12">
    <location>
        <begin position="25"/>
        <end position="43"/>
    </location>
</feature>
<dbReference type="EC" id="4.6.1.1" evidence="3"/>
<evidence type="ECO:0000313" key="14">
    <source>
        <dbReference type="EMBL" id="EGR29548.1"/>
    </source>
</evidence>
<protein>
    <recommendedName>
        <fullName evidence="3">adenylate cyclase</fullName>
        <ecNumber evidence="3">4.6.1.1</ecNumber>
    </recommendedName>
</protein>
<dbReference type="CDD" id="cd07302">
    <property type="entry name" value="CHD"/>
    <property type="match status" value="2"/>
</dbReference>
<dbReference type="OMA" id="XETTGEK"/>
<dbReference type="GO" id="GO:0005524">
    <property type="term" value="F:ATP binding"/>
    <property type="evidence" value="ECO:0007669"/>
    <property type="project" value="UniProtKB-KW"/>
</dbReference>
<evidence type="ECO:0000256" key="10">
    <source>
        <dbReference type="ARBA" id="ARBA00023136"/>
    </source>
</evidence>
<dbReference type="eggNOG" id="KOG3619">
    <property type="taxonomic scope" value="Eukaryota"/>
</dbReference>
<dbReference type="InParanoid" id="G0QZ13"/>
<dbReference type="InterPro" id="IPR029787">
    <property type="entry name" value="Nucleotide_cyclase"/>
</dbReference>
<organism evidence="14 15">
    <name type="scientific">Ichthyophthirius multifiliis</name>
    <name type="common">White spot disease agent</name>
    <name type="synonym">Ich</name>
    <dbReference type="NCBI Taxonomy" id="5932"/>
    <lineage>
        <taxon>Eukaryota</taxon>
        <taxon>Sar</taxon>
        <taxon>Alveolata</taxon>
        <taxon>Ciliophora</taxon>
        <taxon>Intramacronucleata</taxon>
        <taxon>Oligohymenophorea</taxon>
        <taxon>Hymenostomatida</taxon>
        <taxon>Ophryoglenina</taxon>
        <taxon>Ichthyophthirius</taxon>
    </lineage>
</organism>
<evidence type="ECO:0000256" key="12">
    <source>
        <dbReference type="SAM" id="Phobius"/>
    </source>
</evidence>
<sequence>NEFLILLILILYQNAYFSKIQINYILISTILLIILYITFKIIVYSENKTYFMLFNQPLIVCVYASFIYYQKYLLLLNQKKDFIQKYELNDQSQKINDVLQILLPKFILNKMVSSDISKPIKFQERQGEVSIFFCDICYFDDIIAEKNEKIIPFLDKLFLQFDKFCVKQGLQKIETVGKTYMAAAGLKDFENQIDQRERSIDPVLRASNLAIDMIDYVKDLKWSQKGNKLIIKIGIHYGQVIAGVIGHHKPQFSLIGDTVNTTSRVCSKGGEGEITLSQEAYMRIKDNIKFTFLGPHLVNAKGKDNILLYTLKKAQEKKICRFKKSFLHFYQLYEIINIEFQYFKCFEQKKDLKKRSSSKFNSETYFRLIFQYIGNYLKKTLTDIFEDATLIFADITDFTRYSSARSPEEVLNMLSSLFFKFDKQCQKQSCFKLYTIGDCYVVLGIYNAKERNPALEAKNVVQMAFEMLKIIQIVREEVNFLTLNMRIGIHTGQIIGGITGSNIVRYDVYGTDVMISNKMESNGEPGKIMVSQRTKDLLQSAYKNLYNFEFSKTVNIPTIQKDIGGYFISKVQAEDNINQNELYIQNINYF</sequence>
<dbReference type="EMBL" id="GL984133">
    <property type="protein sequence ID" value="EGR29548.1"/>
    <property type="molecule type" value="Genomic_DNA"/>
</dbReference>
<keyword evidence="15" id="KW-1185">Reference proteome</keyword>
<evidence type="ECO:0000313" key="15">
    <source>
        <dbReference type="Proteomes" id="UP000008983"/>
    </source>
</evidence>
<evidence type="ECO:0000256" key="8">
    <source>
        <dbReference type="ARBA" id="ARBA00022842"/>
    </source>
</evidence>
<dbReference type="GO" id="GO:0007189">
    <property type="term" value="P:adenylate cyclase-activating G protein-coupled receptor signaling pathway"/>
    <property type="evidence" value="ECO:0007669"/>
    <property type="project" value="TreeGrafter"/>
</dbReference>
<evidence type="ECO:0000256" key="6">
    <source>
        <dbReference type="ARBA" id="ARBA00022741"/>
    </source>
</evidence>
<feature type="transmembrane region" description="Helical" evidence="12">
    <location>
        <begin position="50"/>
        <end position="69"/>
    </location>
</feature>
<reference evidence="14 15" key="1">
    <citation type="submission" date="2011-07" db="EMBL/GenBank/DDBJ databases">
        <authorList>
            <person name="Coyne R."/>
            <person name="Brami D."/>
            <person name="Johnson J."/>
            <person name="Hostetler J."/>
            <person name="Hannick L."/>
            <person name="Clark T."/>
            <person name="Cassidy-Hanley D."/>
            <person name="Inman J."/>
        </authorList>
    </citation>
    <scope>NUCLEOTIDE SEQUENCE [LARGE SCALE GENOMIC DNA]</scope>
    <source>
        <strain evidence="14 15">G5</strain>
    </source>
</reference>
<dbReference type="SUPFAM" id="SSF55073">
    <property type="entry name" value="Nucleotide cyclase"/>
    <property type="match status" value="2"/>
</dbReference>
<gene>
    <name evidence="14" type="ORF">IMG5_153650</name>
</gene>
<accession>G0QZ13</accession>
<dbReference type="AlphaFoldDB" id="G0QZ13"/>
<dbReference type="InterPro" id="IPR001054">
    <property type="entry name" value="A/G_cyclase"/>
</dbReference>
<dbReference type="GO" id="GO:0035556">
    <property type="term" value="P:intracellular signal transduction"/>
    <property type="evidence" value="ECO:0007669"/>
    <property type="project" value="InterPro"/>
</dbReference>
<dbReference type="GO" id="GO:0004016">
    <property type="term" value="F:adenylate cyclase activity"/>
    <property type="evidence" value="ECO:0007669"/>
    <property type="project" value="UniProtKB-EC"/>
</dbReference>
<evidence type="ECO:0000259" key="13">
    <source>
        <dbReference type="PROSITE" id="PS50125"/>
    </source>
</evidence>
<evidence type="ECO:0000256" key="11">
    <source>
        <dbReference type="ARBA" id="ARBA00023239"/>
    </source>
</evidence>
<dbReference type="RefSeq" id="XP_004030784.1">
    <property type="nucleotide sequence ID" value="XM_004030736.1"/>
</dbReference>
<evidence type="ECO:0000256" key="1">
    <source>
        <dbReference type="ARBA" id="ARBA00001593"/>
    </source>
</evidence>
<evidence type="ECO:0000256" key="4">
    <source>
        <dbReference type="ARBA" id="ARBA00022692"/>
    </source>
</evidence>
<keyword evidence="7" id="KW-0067">ATP-binding</keyword>
<name>G0QZ13_ICHMU</name>
<dbReference type="eggNOG" id="KOG4171">
    <property type="taxonomic scope" value="Eukaryota"/>
</dbReference>
<keyword evidence="4 12" id="KW-0812">Transmembrane</keyword>
<evidence type="ECO:0000256" key="3">
    <source>
        <dbReference type="ARBA" id="ARBA00012201"/>
    </source>
</evidence>
<keyword evidence="10 12" id="KW-0472">Membrane</keyword>
<keyword evidence="5" id="KW-0479">Metal-binding</keyword>
<evidence type="ECO:0000256" key="2">
    <source>
        <dbReference type="ARBA" id="ARBA00004141"/>
    </source>
</evidence>
<dbReference type="GeneID" id="14905647"/>
<keyword evidence="11" id="KW-0456">Lyase</keyword>